<sequence>MRRFLLNYRPDHRILITVCAAFFSGIVVGLAWFLWSSGFGQPLLGTSSANSRVPIAAGVDLDEGFDPSIADPTLTPGEVVSKQLRSLKDSGTNPKSLKVCYSLASPGNRSITGPIGRFADLFRDGPYFPLVGHQDAMIGRASIDGDEALVLATIVAKDGQTHAFTFRLSRQVASDLNGAAIADNGQTDAAKPAGGCWMTDGVLPVLPIPEPNKHDATQAPDEGK</sequence>
<dbReference type="PANTHER" id="PTHR35716">
    <property type="entry name" value="OS05G0574700 PROTEIN-RELATED"/>
    <property type="match status" value="1"/>
</dbReference>
<dbReference type="Proteomes" id="UP000316598">
    <property type="component" value="Unassembled WGS sequence"/>
</dbReference>
<keyword evidence="1" id="KW-0472">Membrane</keyword>
<organism evidence="2 3">
    <name type="scientific">Rubripirellula amarantea</name>
    <dbReference type="NCBI Taxonomy" id="2527999"/>
    <lineage>
        <taxon>Bacteria</taxon>
        <taxon>Pseudomonadati</taxon>
        <taxon>Planctomycetota</taxon>
        <taxon>Planctomycetia</taxon>
        <taxon>Pirellulales</taxon>
        <taxon>Pirellulaceae</taxon>
        <taxon>Rubripirellula</taxon>
    </lineage>
</organism>
<proteinExistence type="predicted"/>
<dbReference type="EMBL" id="SJPI01000002">
    <property type="protein sequence ID" value="TWT50674.1"/>
    <property type="molecule type" value="Genomic_DNA"/>
</dbReference>
<keyword evidence="1" id="KW-1133">Transmembrane helix</keyword>
<feature type="transmembrane region" description="Helical" evidence="1">
    <location>
        <begin position="12"/>
        <end position="35"/>
    </location>
</feature>
<protein>
    <submittedName>
        <fullName evidence="2">Uncharacterized protein</fullName>
    </submittedName>
</protein>
<evidence type="ECO:0000313" key="2">
    <source>
        <dbReference type="EMBL" id="TWT50674.1"/>
    </source>
</evidence>
<dbReference type="AlphaFoldDB" id="A0A5C5WIM5"/>
<keyword evidence="1" id="KW-0812">Transmembrane</keyword>
<gene>
    <name evidence="2" type="ORF">Pla22_34170</name>
</gene>
<dbReference type="PANTHER" id="PTHR35716:SF6">
    <property type="entry name" value="DUF4864 DOMAIN-CONTAINING PROTEIN"/>
    <property type="match status" value="1"/>
</dbReference>
<dbReference type="OrthoDB" id="289736at2"/>
<accession>A0A5C5WIM5</accession>
<name>A0A5C5WIM5_9BACT</name>
<evidence type="ECO:0000256" key="1">
    <source>
        <dbReference type="SAM" id="Phobius"/>
    </source>
</evidence>
<dbReference type="RefSeq" id="WP_146515860.1">
    <property type="nucleotide sequence ID" value="NZ_SJPI01000002.1"/>
</dbReference>
<reference evidence="2 3" key="1">
    <citation type="submission" date="2019-02" db="EMBL/GenBank/DDBJ databases">
        <title>Deep-cultivation of Planctomycetes and their phenomic and genomic characterization uncovers novel biology.</title>
        <authorList>
            <person name="Wiegand S."/>
            <person name="Jogler M."/>
            <person name="Boedeker C."/>
            <person name="Pinto D."/>
            <person name="Vollmers J."/>
            <person name="Rivas-Marin E."/>
            <person name="Kohn T."/>
            <person name="Peeters S.H."/>
            <person name="Heuer A."/>
            <person name="Rast P."/>
            <person name="Oberbeckmann S."/>
            <person name="Bunk B."/>
            <person name="Jeske O."/>
            <person name="Meyerdierks A."/>
            <person name="Storesund J.E."/>
            <person name="Kallscheuer N."/>
            <person name="Luecker S."/>
            <person name="Lage O.M."/>
            <person name="Pohl T."/>
            <person name="Merkel B.J."/>
            <person name="Hornburger P."/>
            <person name="Mueller R.-W."/>
            <person name="Bruemmer F."/>
            <person name="Labrenz M."/>
            <person name="Spormann A.M."/>
            <person name="Op Den Camp H."/>
            <person name="Overmann J."/>
            <person name="Amann R."/>
            <person name="Jetten M.S.M."/>
            <person name="Mascher T."/>
            <person name="Medema M.H."/>
            <person name="Devos D.P."/>
            <person name="Kaster A.-K."/>
            <person name="Ovreas L."/>
            <person name="Rohde M."/>
            <person name="Galperin M.Y."/>
            <person name="Jogler C."/>
        </authorList>
    </citation>
    <scope>NUCLEOTIDE SEQUENCE [LARGE SCALE GENOMIC DNA]</scope>
    <source>
        <strain evidence="2 3">Pla22</strain>
    </source>
</reference>
<comment type="caution">
    <text evidence="2">The sequence shown here is derived from an EMBL/GenBank/DDBJ whole genome shotgun (WGS) entry which is preliminary data.</text>
</comment>
<keyword evidence="3" id="KW-1185">Reference proteome</keyword>
<evidence type="ECO:0000313" key="3">
    <source>
        <dbReference type="Proteomes" id="UP000316598"/>
    </source>
</evidence>